<dbReference type="InterPro" id="IPR009003">
    <property type="entry name" value="Peptidase_S1_PA"/>
</dbReference>
<dbReference type="SUPFAM" id="SSF50494">
    <property type="entry name" value="Trypsin-like serine proteases"/>
    <property type="match status" value="1"/>
</dbReference>
<dbReference type="EMBL" id="GG738849">
    <property type="protein sequence ID" value="EFC49067.1"/>
    <property type="molecule type" value="Genomic_DNA"/>
</dbReference>
<gene>
    <name evidence="1" type="ORF">NAEGRDRAFT_63014</name>
</gene>
<dbReference type="AlphaFoldDB" id="D2V2I8"/>
<evidence type="ECO:0000313" key="2">
    <source>
        <dbReference type="Proteomes" id="UP000006671"/>
    </source>
</evidence>
<dbReference type="InParanoid" id="D2V2I8"/>
<organism evidence="2">
    <name type="scientific">Naegleria gruberi</name>
    <name type="common">Amoeba</name>
    <dbReference type="NCBI Taxonomy" id="5762"/>
    <lineage>
        <taxon>Eukaryota</taxon>
        <taxon>Discoba</taxon>
        <taxon>Heterolobosea</taxon>
        <taxon>Tetramitia</taxon>
        <taxon>Eutetramitia</taxon>
        <taxon>Vahlkampfiidae</taxon>
        <taxon>Naegleria</taxon>
    </lineage>
</organism>
<proteinExistence type="predicted"/>
<dbReference type="KEGG" id="ngr:NAEGRDRAFT_63014"/>
<dbReference type="GeneID" id="8855137"/>
<accession>D2V2I8</accession>
<dbReference type="VEuPathDB" id="AmoebaDB:NAEGRDRAFT_63014"/>
<keyword evidence="2" id="KW-1185">Reference proteome</keyword>
<dbReference type="RefSeq" id="XP_002681811.1">
    <property type="nucleotide sequence ID" value="XM_002681765.1"/>
</dbReference>
<evidence type="ECO:0000313" key="1">
    <source>
        <dbReference type="EMBL" id="EFC49067.1"/>
    </source>
</evidence>
<protein>
    <submittedName>
        <fullName evidence="1">Predicted protein</fullName>
    </submittedName>
</protein>
<dbReference type="Proteomes" id="UP000006671">
    <property type="component" value="Unassembled WGS sequence"/>
</dbReference>
<name>D2V2I8_NAEGR</name>
<sequence>MLEPEPEVQLDSPDECFAVSNNIPEFSFETNDEDIVWETVFFNVINKDKLISNEELTETEQKHFKGNSVALLKTDAKRKINYHNLITPKFLEKEWSFASQDCALKSIYAHSCKITVILQEGYETRSFIGSGVIVLKDKSLDYMMALTSAHIFYPKEMNNPIIKGIFIVLSNGGQFKECDGSLVETGDFKTKKDHSSDWALLKVTSGMTNDLLEDSLTLIPSPSESRALNHFTETEGYPCIYSTLLIGYFTKGTFDNDCREFKRLREIGFEIEDVWKIIPFDMALSFGWTTSCKPGNNPVYNCGTTICCSGGPLFKCRINVDRLGEIVKYDQITINETELKNLFQKSYISTRIMGLHSGGAYFGNIACSAIHFFKSYYQHVYLPHQDLFSLSDQIFIETELQNEGNLI</sequence>
<reference evidence="1 2" key="1">
    <citation type="journal article" date="2010" name="Cell">
        <title>The genome of Naegleria gruberi illuminates early eukaryotic versatility.</title>
        <authorList>
            <person name="Fritz-Laylin L.K."/>
            <person name="Prochnik S.E."/>
            <person name="Ginger M.L."/>
            <person name="Dacks J.B."/>
            <person name="Carpenter M.L."/>
            <person name="Field M.C."/>
            <person name="Kuo A."/>
            <person name="Paredez A."/>
            <person name="Chapman J."/>
            <person name="Pham J."/>
            <person name="Shu S."/>
            <person name="Neupane R."/>
            <person name="Cipriano M."/>
            <person name="Mancuso J."/>
            <person name="Tu H."/>
            <person name="Salamov A."/>
            <person name="Lindquist E."/>
            <person name="Shapiro H."/>
            <person name="Lucas S."/>
            <person name="Grigoriev I.V."/>
            <person name="Cande W.Z."/>
            <person name="Fulton C."/>
            <person name="Rokhsar D.S."/>
            <person name="Dawson S.C."/>
        </authorList>
    </citation>
    <scope>NUCLEOTIDE SEQUENCE [LARGE SCALE GENOMIC DNA]</scope>
    <source>
        <strain evidence="1 2">NEG-M</strain>
    </source>
</reference>